<reference evidence="1 2" key="1">
    <citation type="submission" date="2024-01" db="EMBL/GenBank/DDBJ databases">
        <title>The genomes of 5 underutilized Papilionoideae crops provide insights into root nodulation and disease resistanc.</title>
        <authorList>
            <person name="Jiang F."/>
        </authorList>
    </citation>
    <scope>NUCLEOTIDE SEQUENCE [LARGE SCALE GENOMIC DNA]</scope>
    <source>
        <strain evidence="1">LVBAO_FW01</strain>
        <tissue evidence="1">Leaves</tissue>
    </source>
</reference>
<evidence type="ECO:0000313" key="2">
    <source>
        <dbReference type="Proteomes" id="UP001367508"/>
    </source>
</evidence>
<dbReference type="AlphaFoldDB" id="A0AAN9Q7E4"/>
<dbReference type="EMBL" id="JAYMYQ010000005">
    <property type="protein sequence ID" value="KAK7327620.1"/>
    <property type="molecule type" value="Genomic_DNA"/>
</dbReference>
<name>A0AAN9Q7E4_CANGL</name>
<comment type="caution">
    <text evidence="1">The sequence shown here is derived from an EMBL/GenBank/DDBJ whole genome shotgun (WGS) entry which is preliminary data.</text>
</comment>
<keyword evidence="2" id="KW-1185">Reference proteome</keyword>
<gene>
    <name evidence="1" type="ORF">VNO77_21704</name>
</gene>
<dbReference type="Proteomes" id="UP001367508">
    <property type="component" value="Unassembled WGS sequence"/>
</dbReference>
<sequence>MHVHRWSSTYRKSEVEKRVSTSLFKANSNLDCMPRAGLWSHPTRVASLHDTVGKLKMARMRRVRIYSPSWPCVAVHSRAIPMALLGERSALWLSFVEDGNDWWRSVFSSLPLASLPTPERLGRPELAGEFKIAKESTKLACTALIGHLESDPVTRC</sequence>
<evidence type="ECO:0000313" key="1">
    <source>
        <dbReference type="EMBL" id="KAK7327620.1"/>
    </source>
</evidence>
<protein>
    <submittedName>
        <fullName evidence="1">Uncharacterized protein</fullName>
    </submittedName>
</protein>
<proteinExistence type="predicted"/>
<organism evidence="1 2">
    <name type="scientific">Canavalia gladiata</name>
    <name type="common">Sword bean</name>
    <name type="synonym">Dolichos gladiatus</name>
    <dbReference type="NCBI Taxonomy" id="3824"/>
    <lineage>
        <taxon>Eukaryota</taxon>
        <taxon>Viridiplantae</taxon>
        <taxon>Streptophyta</taxon>
        <taxon>Embryophyta</taxon>
        <taxon>Tracheophyta</taxon>
        <taxon>Spermatophyta</taxon>
        <taxon>Magnoliopsida</taxon>
        <taxon>eudicotyledons</taxon>
        <taxon>Gunneridae</taxon>
        <taxon>Pentapetalae</taxon>
        <taxon>rosids</taxon>
        <taxon>fabids</taxon>
        <taxon>Fabales</taxon>
        <taxon>Fabaceae</taxon>
        <taxon>Papilionoideae</taxon>
        <taxon>50 kb inversion clade</taxon>
        <taxon>NPAAA clade</taxon>
        <taxon>indigoferoid/millettioid clade</taxon>
        <taxon>Phaseoleae</taxon>
        <taxon>Canavalia</taxon>
    </lineage>
</organism>
<accession>A0AAN9Q7E4</accession>